<proteinExistence type="predicted"/>
<dbReference type="Proteomes" id="UP000053676">
    <property type="component" value="Unassembled WGS sequence"/>
</dbReference>
<accession>W2TD05</accession>
<name>W2TD05_NECAM</name>
<sequence length="76" mass="8834">MIAATFNLKAVVDYILNGRHFSNPVNIFDSERPMERDECKMIFDVSDFSLFPDVNIRIGRRDSSRMKKILSSSMME</sequence>
<evidence type="ECO:0000313" key="1">
    <source>
        <dbReference type="EMBL" id="ETN79479.1"/>
    </source>
</evidence>
<reference evidence="2" key="1">
    <citation type="journal article" date="2014" name="Nat. Genet.">
        <title>Genome of the human hookworm Necator americanus.</title>
        <authorList>
            <person name="Tang Y.T."/>
            <person name="Gao X."/>
            <person name="Rosa B.A."/>
            <person name="Abubucker S."/>
            <person name="Hallsworth-Pepin K."/>
            <person name="Martin J."/>
            <person name="Tyagi R."/>
            <person name="Heizer E."/>
            <person name="Zhang X."/>
            <person name="Bhonagiri-Palsikar V."/>
            <person name="Minx P."/>
            <person name="Warren W.C."/>
            <person name="Wang Q."/>
            <person name="Zhan B."/>
            <person name="Hotez P.J."/>
            <person name="Sternberg P.W."/>
            <person name="Dougall A."/>
            <person name="Gaze S.T."/>
            <person name="Mulvenna J."/>
            <person name="Sotillo J."/>
            <person name="Ranganathan S."/>
            <person name="Rabelo E.M."/>
            <person name="Wilson R.K."/>
            <person name="Felgner P.L."/>
            <person name="Bethony J."/>
            <person name="Hawdon J.M."/>
            <person name="Gasser R.B."/>
            <person name="Loukas A."/>
            <person name="Mitreva M."/>
        </authorList>
    </citation>
    <scope>NUCLEOTIDE SEQUENCE [LARGE SCALE GENOMIC DNA]</scope>
</reference>
<dbReference type="KEGG" id="nai:NECAME_02596"/>
<evidence type="ECO:0000313" key="2">
    <source>
        <dbReference type="Proteomes" id="UP000053676"/>
    </source>
</evidence>
<dbReference type="EMBL" id="KI659468">
    <property type="protein sequence ID" value="ETN79479.1"/>
    <property type="molecule type" value="Genomic_DNA"/>
</dbReference>
<protein>
    <submittedName>
        <fullName evidence="1">Uncharacterized protein</fullName>
    </submittedName>
</protein>
<keyword evidence="2" id="KW-1185">Reference proteome</keyword>
<organism evidence="1 2">
    <name type="scientific">Necator americanus</name>
    <name type="common">Human hookworm</name>
    <dbReference type="NCBI Taxonomy" id="51031"/>
    <lineage>
        <taxon>Eukaryota</taxon>
        <taxon>Metazoa</taxon>
        <taxon>Ecdysozoa</taxon>
        <taxon>Nematoda</taxon>
        <taxon>Chromadorea</taxon>
        <taxon>Rhabditida</taxon>
        <taxon>Rhabditina</taxon>
        <taxon>Rhabditomorpha</taxon>
        <taxon>Strongyloidea</taxon>
        <taxon>Ancylostomatidae</taxon>
        <taxon>Bunostominae</taxon>
        <taxon>Necator</taxon>
    </lineage>
</organism>
<gene>
    <name evidence="1" type="ORF">NECAME_02596</name>
</gene>
<dbReference type="AlphaFoldDB" id="W2TD05"/>